<evidence type="ECO:0000256" key="5">
    <source>
        <dbReference type="ARBA" id="ARBA00022989"/>
    </source>
</evidence>
<dbReference type="Proteomes" id="UP001295423">
    <property type="component" value="Unassembled WGS sequence"/>
</dbReference>
<keyword evidence="9" id="KW-0676">Redox-active center</keyword>
<feature type="signal peptide" evidence="12">
    <location>
        <begin position="1"/>
        <end position="25"/>
    </location>
</feature>
<dbReference type="Pfam" id="PF07884">
    <property type="entry name" value="VKOR"/>
    <property type="match status" value="1"/>
</dbReference>
<evidence type="ECO:0000256" key="10">
    <source>
        <dbReference type="SAM" id="MobiDB-lite"/>
    </source>
</evidence>
<keyword evidence="7 11" id="KW-0472">Membrane</keyword>
<comment type="caution">
    <text evidence="14">The sequence shown here is derived from an EMBL/GenBank/DDBJ whole genome shotgun (WGS) entry which is preliminary data.</text>
</comment>
<dbReference type="EMBL" id="CAKOGP040001736">
    <property type="protein sequence ID" value="CAJ1947879.1"/>
    <property type="molecule type" value="Genomic_DNA"/>
</dbReference>
<name>A0AAD2FNW5_9STRA</name>
<feature type="transmembrane region" description="Helical" evidence="11">
    <location>
        <begin position="241"/>
        <end position="264"/>
    </location>
</feature>
<feature type="region of interest" description="Disordered" evidence="10">
    <location>
        <begin position="29"/>
        <end position="48"/>
    </location>
</feature>
<dbReference type="PANTHER" id="PTHR34573:SF1">
    <property type="entry name" value="VITAMIN K EPOXIDE REDUCTASE DOMAIN-CONTAINING PROTEIN"/>
    <property type="match status" value="1"/>
</dbReference>
<evidence type="ECO:0000256" key="11">
    <source>
        <dbReference type="SAM" id="Phobius"/>
    </source>
</evidence>
<dbReference type="SUPFAM" id="SSF52833">
    <property type="entry name" value="Thioredoxin-like"/>
    <property type="match status" value="1"/>
</dbReference>
<keyword evidence="12" id="KW-0732">Signal</keyword>
<comment type="subcellular location">
    <subcellularLocation>
        <location evidence="1">Membrane</location>
        <topology evidence="1">Multi-pass membrane protein</topology>
    </subcellularLocation>
</comment>
<evidence type="ECO:0000256" key="9">
    <source>
        <dbReference type="ARBA" id="ARBA00023284"/>
    </source>
</evidence>
<evidence type="ECO:0000256" key="6">
    <source>
        <dbReference type="ARBA" id="ARBA00023002"/>
    </source>
</evidence>
<evidence type="ECO:0000256" key="2">
    <source>
        <dbReference type="ARBA" id="ARBA00006214"/>
    </source>
</evidence>
<evidence type="ECO:0000259" key="13">
    <source>
        <dbReference type="SMART" id="SM00756"/>
    </source>
</evidence>
<evidence type="ECO:0000256" key="1">
    <source>
        <dbReference type="ARBA" id="ARBA00004141"/>
    </source>
</evidence>
<reference evidence="14" key="1">
    <citation type="submission" date="2023-08" db="EMBL/GenBank/DDBJ databases">
        <authorList>
            <person name="Audoor S."/>
            <person name="Bilcke G."/>
        </authorList>
    </citation>
    <scope>NUCLEOTIDE SEQUENCE</scope>
</reference>
<dbReference type="Gene3D" id="1.20.1440.130">
    <property type="entry name" value="VKOR domain"/>
    <property type="match status" value="1"/>
</dbReference>
<organism evidence="14 15">
    <name type="scientific">Cylindrotheca closterium</name>
    <dbReference type="NCBI Taxonomy" id="2856"/>
    <lineage>
        <taxon>Eukaryota</taxon>
        <taxon>Sar</taxon>
        <taxon>Stramenopiles</taxon>
        <taxon>Ochrophyta</taxon>
        <taxon>Bacillariophyta</taxon>
        <taxon>Bacillariophyceae</taxon>
        <taxon>Bacillariophycidae</taxon>
        <taxon>Bacillariales</taxon>
        <taxon>Bacillariaceae</taxon>
        <taxon>Cylindrotheca</taxon>
    </lineage>
</organism>
<evidence type="ECO:0000256" key="8">
    <source>
        <dbReference type="ARBA" id="ARBA00023157"/>
    </source>
</evidence>
<keyword evidence="5 11" id="KW-1133">Transmembrane helix</keyword>
<evidence type="ECO:0000256" key="4">
    <source>
        <dbReference type="ARBA" id="ARBA00022719"/>
    </source>
</evidence>
<evidence type="ECO:0000313" key="14">
    <source>
        <dbReference type="EMBL" id="CAJ1947879.1"/>
    </source>
</evidence>
<evidence type="ECO:0000256" key="7">
    <source>
        <dbReference type="ARBA" id="ARBA00023136"/>
    </source>
</evidence>
<keyword evidence="4" id="KW-0874">Quinone</keyword>
<dbReference type="InterPro" id="IPR036249">
    <property type="entry name" value="Thioredoxin-like_sf"/>
</dbReference>
<feature type="domain" description="Vitamin K epoxide reductase" evidence="13">
    <location>
        <begin position="115"/>
        <end position="290"/>
    </location>
</feature>
<dbReference type="InterPro" id="IPR038354">
    <property type="entry name" value="VKOR_sf"/>
</dbReference>
<gene>
    <name evidence="14" type="ORF">CYCCA115_LOCUS11354</name>
</gene>
<feature type="chain" id="PRO_5041979778" description="Vitamin K epoxide reductase domain-containing protein" evidence="12">
    <location>
        <begin position="26"/>
        <end position="476"/>
    </location>
</feature>
<accession>A0AAD2FNW5</accession>
<keyword evidence="3 11" id="KW-0812">Transmembrane</keyword>
<dbReference type="Gene3D" id="3.40.30.10">
    <property type="entry name" value="Glutaredoxin"/>
    <property type="match status" value="1"/>
</dbReference>
<comment type="similarity">
    <text evidence="2">Belongs to the VKOR family.</text>
</comment>
<dbReference type="AlphaFoldDB" id="A0AAD2FNW5"/>
<dbReference type="PANTHER" id="PTHR34573">
    <property type="entry name" value="VKC DOMAIN-CONTAINING PROTEIN"/>
    <property type="match status" value="1"/>
</dbReference>
<evidence type="ECO:0000256" key="3">
    <source>
        <dbReference type="ARBA" id="ARBA00022692"/>
    </source>
</evidence>
<evidence type="ECO:0000313" key="15">
    <source>
        <dbReference type="Proteomes" id="UP001295423"/>
    </source>
</evidence>
<dbReference type="SMART" id="SM00756">
    <property type="entry name" value="VKc"/>
    <property type="match status" value="1"/>
</dbReference>
<dbReference type="GO" id="GO:0016020">
    <property type="term" value="C:membrane"/>
    <property type="evidence" value="ECO:0007669"/>
    <property type="project" value="UniProtKB-SubCell"/>
</dbReference>
<sequence length="476" mass="50813">MKLIKSRAFTLMMLGCTALFLSAEAFVPERRRRPRQQQQQQMMTYNHHHQRHQRHQLSTSSTSRIHLFQTNGLSAARTKKNVLRTMTALQLQDAPENDDDDDDDNATVASSYCWSPGLRRVMGGIASLGAAETAFLTWNKLASASSGSSSSLPFCGVTNGGGSGGSSCSDVLNGPYAYLPFTGIPLAALGLMAYLTVLGLALFPLINTSNSSFQSSQSSSTSTVLDANADTDADSDATNRVLLMGVTTAMGTFSIFLLTLLFGVLQQDCPYCELSATFSITLSLLAWIGGCLPDASANKEMAQKGAQMTASGFLTSTLFAVSLFVFAADGDPTAASATIGDFGSTSPSNIVATAAASDNGGGKEMANAPPLITTESSNQAIQLAKDLEGLNAKMFGAFWCSHCYDQKQTFGKQAFTKIPYIECSKDGFNSQSKLCKSKQVPGYPTWEINGKLYPGEQSLEELEEVVAEIKKGMTTQ</sequence>
<evidence type="ECO:0000256" key="12">
    <source>
        <dbReference type="SAM" id="SignalP"/>
    </source>
</evidence>
<feature type="transmembrane region" description="Helical" evidence="11">
    <location>
        <begin position="276"/>
        <end position="296"/>
    </location>
</feature>
<dbReference type="GO" id="GO:0048038">
    <property type="term" value="F:quinone binding"/>
    <property type="evidence" value="ECO:0007669"/>
    <property type="project" value="UniProtKB-KW"/>
</dbReference>
<feature type="transmembrane region" description="Helical" evidence="11">
    <location>
        <begin position="308"/>
        <end position="328"/>
    </location>
</feature>
<proteinExistence type="inferred from homology"/>
<feature type="transmembrane region" description="Helical" evidence="11">
    <location>
        <begin position="176"/>
        <end position="206"/>
    </location>
</feature>
<keyword evidence="8" id="KW-1015">Disulfide bond</keyword>
<keyword evidence="6" id="KW-0560">Oxidoreductase</keyword>
<protein>
    <recommendedName>
        <fullName evidence="13">Vitamin K epoxide reductase domain-containing protein</fullName>
    </recommendedName>
</protein>
<dbReference type="CDD" id="cd12916">
    <property type="entry name" value="VKOR_1"/>
    <property type="match status" value="1"/>
</dbReference>
<dbReference type="GO" id="GO:0016491">
    <property type="term" value="F:oxidoreductase activity"/>
    <property type="evidence" value="ECO:0007669"/>
    <property type="project" value="UniProtKB-KW"/>
</dbReference>
<dbReference type="InterPro" id="IPR012932">
    <property type="entry name" value="VKOR"/>
</dbReference>
<dbReference type="InterPro" id="IPR044698">
    <property type="entry name" value="VKOR/LTO1"/>
</dbReference>
<keyword evidence="15" id="KW-1185">Reference proteome</keyword>